<dbReference type="EMBL" id="ADLW01000007">
    <property type="protein sequence ID" value="EGK03308.1"/>
    <property type="molecule type" value="Genomic_DNA"/>
</dbReference>
<dbReference type="Gene3D" id="3.90.1480.10">
    <property type="entry name" value="Alpha-2,3-sialyltransferase"/>
    <property type="match status" value="1"/>
</dbReference>
<comment type="caution">
    <text evidence="2">The sequence shown here is derived from an EMBL/GenBank/DDBJ whole genome shotgun (WGS) entry which is preliminary data.</text>
</comment>
<evidence type="ECO:0000313" key="2">
    <source>
        <dbReference type="EMBL" id="EGK03308.1"/>
    </source>
</evidence>
<reference evidence="2 3" key="1">
    <citation type="submission" date="2011-04" db="EMBL/GenBank/DDBJ databases">
        <title>The Genome Sequence of Dysgonomonas mossii DSM 22836.</title>
        <authorList>
            <consortium name="The Broad Institute Genome Sequencing Platform"/>
            <person name="Earl A."/>
            <person name="Ward D."/>
            <person name="Feldgarden M."/>
            <person name="Gevers D."/>
            <person name="Pudlo N."/>
            <person name="Martens E."/>
            <person name="Allen-Vercoe E."/>
            <person name="Young S.K."/>
            <person name="Zeng Q."/>
            <person name="Gargeya S."/>
            <person name="Fitzgerald M."/>
            <person name="Haas B."/>
            <person name="Abouelleil A."/>
            <person name="Alvarado L."/>
            <person name="Arachchi H.M."/>
            <person name="Berlin A."/>
            <person name="Brown A."/>
            <person name="Chapman S.B."/>
            <person name="Chen Z."/>
            <person name="Dunbar C."/>
            <person name="Freedman E."/>
            <person name="Gearin G."/>
            <person name="Gellesch M."/>
            <person name="Goldberg J."/>
            <person name="Griggs A."/>
            <person name="Gujja S."/>
            <person name="Heiman D."/>
            <person name="Howarth C."/>
            <person name="Larson L."/>
            <person name="Lui A."/>
            <person name="MacDonald P.J.P."/>
            <person name="Mehta T."/>
            <person name="Montmayeur A."/>
            <person name="Murphy C."/>
            <person name="Neiman D."/>
            <person name="Pearson M."/>
            <person name="Priest M."/>
            <person name="Roberts A."/>
            <person name="Saif S."/>
            <person name="Shea T."/>
            <person name="Shenoy N."/>
            <person name="Sisk P."/>
            <person name="Stolte C."/>
            <person name="Sykes S."/>
            <person name="Yandava C."/>
            <person name="Wortman J."/>
            <person name="Nusbaum C."/>
            <person name="Birren B."/>
        </authorList>
    </citation>
    <scope>NUCLEOTIDE SEQUENCE [LARGE SCALE GENOMIC DNA]</scope>
    <source>
        <strain evidence="2 3">DSM 22836</strain>
    </source>
</reference>
<dbReference type="RefSeq" id="WP_006843315.1">
    <property type="nucleotide sequence ID" value="NZ_GL892006.1"/>
</dbReference>
<dbReference type="STRING" id="742767.HMPREF9456_01945"/>
<keyword evidence="3" id="KW-1185">Reference proteome</keyword>
<dbReference type="eggNOG" id="ENOG502ZABF">
    <property type="taxonomic scope" value="Bacteria"/>
</dbReference>
<proteinExistence type="predicted"/>
<keyword evidence="1" id="KW-0812">Transmembrane</keyword>
<dbReference type="AlphaFoldDB" id="F8X136"/>
<sequence length="197" mass="23184">MKDFIKNSFYFIIFLIKLIYHGHFWNPIKKESLGTIAVLANGPSLKDIIPNLLIKEEFKDVDYIVLNFFAFDNIFFKIKPKYYCFADPMFFHENHRIKDVRKLFSILENEVDWNLTIFIPSPFYRSFVSFSQLKNKYINIIKINNLICKGFPNVRNFFYKKGLAAPPFGSVANLAIFVALNKGYTNINLYGVDHTFF</sequence>
<dbReference type="Proteomes" id="UP000006420">
    <property type="component" value="Unassembled WGS sequence"/>
</dbReference>
<evidence type="ECO:0000256" key="1">
    <source>
        <dbReference type="SAM" id="Phobius"/>
    </source>
</evidence>
<protein>
    <submittedName>
        <fullName evidence="2">Uncharacterized protein</fullName>
    </submittedName>
</protein>
<gene>
    <name evidence="2" type="ORF">HMPREF9456_01945</name>
</gene>
<keyword evidence="1" id="KW-1133">Transmembrane helix</keyword>
<organism evidence="2 3">
    <name type="scientific">Dysgonomonas mossii DSM 22836</name>
    <dbReference type="NCBI Taxonomy" id="742767"/>
    <lineage>
        <taxon>Bacteria</taxon>
        <taxon>Pseudomonadati</taxon>
        <taxon>Bacteroidota</taxon>
        <taxon>Bacteroidia</taxon>
        <taxon>Bacteroidales</taxon>
        <taxon>Dysgonomonadaceae</taxon>
        <taxon>Dysgonomonas</taxon>
    </lineage>
</organism>
<name>F8X136_9BACT</name>
<accession>F8X136</accession>
<dbReference type="HOGENOM" id="CLU_083543_0_0_10"/>
<dbReference type="GeneID" id="78082588"/>
<keyword evidence="1" id="KW-0472">Membrane</keyword>
<feature type="transmembrane region" description="Helical" evidence="1">
    <location>
        <begin position="7"/>
        <end position="25"/>
    </location>
</feature>
<evidence type="ECO:0000313" key="3">
    <source>
        <dbReference type="Proteomes" id="UP000006420"/>
    </source>
</evidence>